<keyword evidence="5" id="KW-0449">Lipoprotein</keyword>
<dbReference type="EMBL" id="FZMO01000265">
    <property type="protein sequence ID" value="SNQ49476.1"/>
    <property type="molecule type" value="Genomic_DNA"/>
</dbReference>
<accession>A0A2I2KUZ3</accession>
<evidence type="ECO:0000256" key="3">
    <source>
        <dbReference type="ARBA" id="ARBA00023136"/>
    </source>
</evidence>
<evidence type="ECO:0000313" key="7">
    <source>
        <dbReference type="EMBL" id="SNQ49476.1"/>
    </source>
</evidence>
<keyword evidence="1" id="KW-1003">Cell membrane</keyword>
<evidence type="ECO:0000256" key="2">
    <source>
        <dbReference type="ARBA" id="ARBA00022729"/>
    </source>
</evidence>
<sequence length="98" mass="10870">MVIGTGQPAADNTPRQLAFVFADGRYRGTDTKDPSAHVALRNQRNDHEVTLRYDTYNPQDPIGSPSGHADVRFRWTGTNFSTLDPIPTTDPQAADSRR</sequence>
<reference evidence="7 8" key="1">
    <citation type="submission" date="2017-06" db="EMBL/GenBank/DDBJ databases">
        <authorList>
            <person name="Kim H.J."/>
            <person name="Triplett B.A."/>
        </authorList>
    </citation>
    <scope>NUCLEOTIDE SEQUENCE [LARGE SCALE GENOMIC DNA]</scope>
    <source>
        <strain evidence="7">FRACA_ARgP5</strain>
    </source>
</reference>
<evidence type="ECO:0000256" key="6">
    <source>
        <dbReference type="SAM" id="MobiDB-lite"/>
    </source>
</evidence>
<dbReference type="InterPro" id="IPR025971">
    <property type="entry name" value="LppP/LprE"/>
</dbReference>
<keyword evidence="4" id="KW-0564">Palmitate</keyword>
<protein>
    <submittedName>
        <fullName evidence="7">Uncharacterized protein</fullName>
    </submittedName>
</protein>
<evidence type="ECO:0000256" key="1">
    <source>
        <dbReference type="ARBA" id="ARBA00022475"/>
    </source>
</evidence>
<organism evidence="7 8">
    <name type="scientific">Frankia canadensis</name>
    <dbReference type="NCBI Taxonomy" id="1836972"/>
    <lineage>
        <taxon>Bacteria</taxon>
        <taxon>Bacillati</taxon>
        <taxon>Actinomycetota</taxon>
        <taxon>Actinomycetes</taxon>
        <taxon>Frankiales</taxon>
        <taxon>Frankiaceae</taxon>
        <taxon>Frankia</taxon>
    </lineage>
</organism>
<proteinExistence type="predicted"/>
<feature type="region of interest" description="Disordered" evidence="6">
    <location>
        <begin position="78"/>
        <end position="98"/>
    </location>
</feature>
<evidence type="ECO:0000256" key="4">
    <source>
        <dbReference type="ARBA" id="ARBA00023139"/>
    </source>
</evidence>
<name>A0A2I2KUZ3_9ACTN</name>
<keyword evidence="3" id="KW-0472">Membrane</keyword>
<keyword evidence="2" id="KW-0732">Signal</keyword>
<evidence type="ECO:0000256" key="5">
    <source>
        <dbReference type="ARBA" id="ARBA00023288"/>
    </source>
</evidence>
<dbReference type="Proteomes" id="UP000234331">
    <property type="component" value="Unassembled WGS sequence"/>
</dbReference>
<dbReference type="AlphaFoldDB" id="A0A2I2KUZ3"/>
<evidence type="ECO:0000313" key="8">
    <source>
        <dbReference type="Proteomes" id="UP000234331"/>
    </source>
</evidence>
<dbReference type="Pfam" id="PF14041">
    <property type="entry name" value="Lipoprotein_21"/>
    <property type="match status" value="1"/>
</dbReference>
<keyword evidence="8" id="KW-1185">Reference proteome</keyword>
<gene>
    <name evidence="7" type="ORF">FRACA_3370001</name>
</gene>